<dbReference type="Pfam" id="PF05795">
    <property type="entry name" value="Plasmodium_Vir"/>
    <property type="match status" value="2"/>
</dbReference>
<sequence length="1102" mass="124385">MPKDQKEQELERGLKERHDINDYVDKIVNASCYVYQTQRIGNPSLRYSRCNLIYYWIGDVLSSSSTYDDTFPGIMKLICEELNKWSLGKGNCALTCTNVSNKEMFLHRKTIFDYCYDYKTLEDWSKDSSDLRSSLCTGDDYNKYLSAVEAAYSAINNDCNGKNADPYCNEYKRKYKDYSEDDKLQKLKCTPVSKPISEPGAETASLVVSTGEGNVAPIVSSITALVGLPAIAAFFLYKYNLLPPWINNKFRNTNKRKKRTTTIEGDFDTSTIGGSTLGDSTFDSTEDTSTIYNGRRRPSAQPARVGRSSRENNNHRNGQNRNIAYYHINKVKKGENITYMHKTTNHIIALSQTATTNNYYYNSNKLLIRLLKVHRSAPSGTSSDHLCNVNDLPSQKIYNKFKNNVQECANSSSWKTGIEGILNGKIKRTWNYDEKVCAKDITKAWCPVSNIESGNLACTVICDYFYYWLGEILCNNRKGLSSFKDTMRDIYKKLGNSSGNQCSYITMDNSIDQDLFKYRKLIFDYWNDYKTIWKQIKQECSSGGSSCAQVYATYLSNADSAYRQVQANCGETVMDDFCKKFRDKFKNSDTTKNIPEPGKLKDKAVSKEDLGPDDGEDEHGADLNSCFQQLSVAISALHSNGETELGPVLAEGPSGSVNTTTPTAATISGTLATTAVATISLLLYKYNLLPSWLHNKLGGGNRRGRRGRSTRPNFDDDTLTTADSSTIGSTTTDDYLSTSDSTDDSTDQHLQELPSWIDFYNEFQKGSTKKCDDTCTGNCADKIVANIKTVLDTISKLDGSNVKNYINTIKEGVCYVDNMYKENEYLLNNKRCWFLYFWIGEKLYRDPKPDRIRSNLNSICMLIKEKYKNHGCKLICTENIEKGPFTHRKTLFEFLYDHTALRTLLWNGTPLDAEKCRNYFDKVKAAKEAMTTYCTTNNNSDDYCKNFWNLRKEDLQKELSDLEDALQKAQEIIKREAKLAASKTEAHLSEAVRAAKTTSSLSSIFGTLGMTVTPFLLYKYKPWSSWFGNNFSGNGGRSNTRRKRTIGHEMDTLTEASIVDFTTSSETSSTIDNSTVRPASYIGQPKGRKNNGGRGMVGYQNM</sequence>
<name>A0A1B1DZY1_9APIC</name>
<feature type="region of interest" description="Disordered" evidence="2">
    <location>
        <begin position="589"/>
        <end position="621"/>
    </location>
</feature>
<evidence type="ECO:0000256" key="1">
    <source>
        <dbReference type="SAM" id="Coils"/>
    </source>
</evidence>
<evidence type="ECO:0000313" key="4">
    <source>
        <dbReference type="Proteomes" id="UP000092716"/>
    </source>
</evidence>
<reference evidence="4" key="1">
    <citation type="submission" date="2016-06" db="EMBL/GenBank/DDBJ databases">
        <title>First high quality genome sequence of Plasmodium coatneyi using continuous long reads from single molecule, real-time sequencing.</title>
        <authorList>
            <person name="Chien J.-T."/>
            <person name="Pakala S.B."/>
            <person name="Geraldo J.A."/>
            <person name="Lapp S.A."/>
            <person name="Barnwell J.W."/>
            <person name="Kissinger J.C."/>
            <person name="Galinski M.R."/>
            <person name="Humphrey J.C."/>
        </authorList>
    </citation>
    <scope>NUCLEOTIDE SEQUENCE [LARGE SCALE GENOMIC DNA]</scope>
    <source>
        <strain evidence="4">Hackeri</strain>
    </source>
</reference>
<dbReference type="GeneID" id="30909068"/>
<feature type="compositionally biased region" description="Polar residues" evidence="2">
    <location>
        <begin position="268"/>
        <end position="278"/>
    </location>
</feature>
<organism evidence="3 4">
    <name type="scientific">Plasmodium coatneyi</name>
    <dbReference type="NCBI Taxonomy" id="208452"/>
    <lineage>
        <taxon>Eukaryota</taxon>
        <taxon>Sar</taxon>
        <taxon>Alveolata</taxon>
        <taxon>Apicomplexa</taxon>
        <taxon>Aconoidasida</taxon>
        <taxon>Haemosporida</taxon>
        <taxon>Plasmodiidae</taxon>
        <taxon>Plasmodium</taxon>
    </lineage>
</organism>
<keyword evidence="4" id="KW-1185">Reference proteome</keyword>
<feature type="compositionally biased region" description="Low complexity" evidence="2">
    <location>
        <begin position="279"/>
        <end position="290"/>
    </location>
</feature>
<gene>
    <name evidence="3" type="ORF">PCOAH_00023400</name>
</gene>
<feature type="compositionally biased region" description="Low complexity" evidence="2">
    <location>
        <begin position="719"/>
        <end position="740"/>
    </location>
</feature>
<feature type="region of interest" description="Disordered" evidence="2">
    <location>
        <begin position="644"/>
        <end position="663"/>
    </location>
</feature>
<feature type="region of interest" description="Disordered" evidence="2">
    <location>
        <begin position="697"/>
        <end position="748"/>
    </location>
</feature>
<dbReference type="VEuPathDB" id="PlasmoDB:PCOAH_00023400"/>
<dbReference type="RefSeq" id="XP_019914900.1">
    <property type="nucleotide sequence ID" value="XM_020059147.1"/>
</dbReference>
<evidence type="ECO:0000256" key="2">
    <source>
        <dbReference type="SAM" id="MobiDB-lite"/>
    </source>
</evidence>
<dbReference type="Proteomes" id="UP000092716">
    <property type="component" value="Chromosome 9"/>
</dbReference>
<feature type="compositionally biased region" description="Polar residues" evidence="2">
    <location>
        <begin position="1067"/>
        <end position="1077"/>
    </location>
</feature>
<dbReference type="InterPro" id="IPR008780">
    <property type="entry name" value="Plasmodium_Vir"/>
</dbReference>
<evidence type="ECO:0000313" key="3">
    <source>
        <dbReference type="EMBL" id="ANQ08205.1"/>
    </source>
</evidence>
<dbReference type="OrthoDB" id="383226at2759"/>
<proteinExistence type="predicted"/>
<accession>A0A1B1DZY1</accession>
<feature type="region of interest" description="Disordered" evidence="2">
    <location>
        <begin position="1067"/>
        <end position="1102"/>
    </location>
</feature>
<dbReference type="AlphaFoldDB" id="A0A1B1DZY1"/>
<keyword evidence="1" id="KW-0175">Coiled coil</keyword>
<dbReference type="EMBL" id="CP016247">
    <property type="protein sequence ID" value="ANQ08205.1"/>
    <property type="molecule type" value="Genomic_DNA"/>
</dbReference>
<feature type="region of interest" description="Disordered" evidence="2">
    <location>
        <begin position="257"/>
        <end position="321"/>
    </location>
</feature>
<feature type="compositionally biased region" description="Basic and acidic residues" evidence="2">
    <location>
        <begin position="598"/>
        <end position="610"/>
    </location>
</feature>
<feature type="coiled-coil region" evidence="1">
    <location>
        <begin position="945"/>
        <end position="979"/>
    </location>
</feature>
<protein>
    <submittedName>
        <fullName evidence="3">KIR protein</fullName>
    </submittedName>
</protein>
<dbReference type="KEGG" id="pcot:PCOAH_00023400"/>